<keyword evidence="2" id="KW-1185">Reference proteome</keyword>
<dbReference type="EMBL" id="CM042020">
    <property type="protein sequence ID" value="KAI3821724.1"/>
    <property type="molecule type" value="Genomic_DNA"/>
</dbReference>
<dbReference type="Proteomes" id="UP001056120">
    <property type="component" value="Linkage Group LG03"/>
</dbReference>
<reference evidence="2" key="1">
    <citation type="journal article" date="2022" name="Mol. Ecol. Resour.">
        <title>The genomes of chicory, endive, great burdock and yacon provide insights into Asteraceae palaeo-polyploidization history and plant inulin production.</title>
        <authorList>
            <person name="Fan W."/>
            <person name="Wang S."/>
            <person name="Wang H."/>
            <person name="Wang A."/>
            <person name="Jiang F."/>
            <person name="Liu H."/>
            <person name="Zhao H."/>
            <person name="Xu D."/>
            <person name="Zhang Y."/>
        </authorList>
    </citation>
    <scope>NUCLEOTIDE SEQUENCE [LARGE SCALE GENOMIC DNA]</scope>
    <source>
        <strain evidence="2">cv. Yunnan</strain>
    </source>
</reference>
<evidence type="ECO:0000313" key="1">
    <source>
        <dbReference type="EMBL" id="KAI3821724.1"/>
    </source>
</evidence>
<accession>A0ACB9JMK7</accession>
<evidence type="ECO:0000313" key="2">
    <source>
        <dbReference type="Proteomes" id="UP001056120"/>
    </source>
</evidence>
<protein>
    <submittedName>
        <fullName evidence="1">Uncharacterized protein</fullName>
    </submittedName>
</protein>
<name>A0ACB9JMK7_9ASTR</name>
<gene>
    <name evidence="1" type="ORF">L1987_09296</name>
</gene>
<comment type="caution">
    <text evidence="1">The sequence shown here is derived from an EMBL/GenBank/DDBJ whole genome shotgun (WGS) entry which is preliminary data.</text>
</comment>
<proteinExistence type="predicted"/>
<organism evidence="1 2">
    <name type="scientific">Smallanthus sonchifolius</name>
    <dbReference type="NCBI Taxonomy" id="185202"/>
    <lineage>
        <taxon>Eukaryota</taxon>
        <taxon>Viridiplantae</taxon>
        <taxon>Streptophyta</taxon>
        <taxon>Embryophyta</taxon>
        <taxon>Tracheophyta</taxon>
        <taxon>Spermatophyta</taxon>
        <taxon>Magnoliopsida</taxon>
        <taxon>eudicotyledons</taxon>
        <taxon>Gunneridae</taxon>
        <taxon>Pentapetalae</taxon>
        <taxon>asterids</taxon>
        <taxon>campanulids</taxon>
        <taxon>Asterales</taxon>
        <taxon>Asteraceae</taxon>
        <taxon>Asteroideae</taxon>
        <taxon>Heliantheae alliance</taxon>
        <taxon>Millerieae</taxon>
        <taxon>Smallanthus</taxon>
    </lineage>
</organism>
<reference evidence="1 2" key="2">
    <citation type="journal article" date="2022" name="Mol. Ecol. Resour.">
        <title>The genomes of chicory, endive, great burdock and yacon provide insights into Asteraceae paleo-polyploidization history and plant inulin production.</title>
        <authorList>
            <person name="Fan W."/>
            <person name="Wang S."/>
            <person name="Wang H."/>
            <person name="Wang A."/>
            <person name="Jiang F."/>
            <person name="Liu H."/>
            <person name="Zhao H."/>
            <person name="Xu D."/>
            <person name="Zhang Y."/>
        </authorList>
    </citation>
    <scope>NUCLEOTIDE SEQUENCE [LARGE SCALE GENOMIC DNA]</scope>
    <source>
        <strain evidence="2">cv. Yunnan</strain>
        <tissue evidence="1">Leaves</tissue>
    </source>
</reference>
<sequence>MNTFSDGKDRGGGVNGVGEWIRWWIEDSQATVKRAGDDDKDWGANTISRRASQWKQLLHGGARVPKRSRITRCLLTPIYGLQGNDIPDLGQT</sequence>